<evidence type="ECO:0000256" key="1">
    <source>
        <dbReference type="ARBA" id="ARBA00004141"/>
    </source>
</evidence>
<dbReference type="PANTHER" id="PTHR43243">
    <property type="entry name" value="INNER MEMBRANE TRANSPORTER YGJI-RELATED"/>
    <property type="match status" value="1"/>
</dbReference>
<organism evidence="7 8">
    <name type="scientific">Dichanthelium oligosanthes</name>
    <dbReference type="NCBI Taxonomy" id="888268"/>
    <lineage>
        <taxon>Eukaryota</taxon>
        <taxon>Viridiplantae</taxon>
        <taxon>Streptophyta</taxon>
        <taxon>Embryophyta</taxon>
        <taxon>Tracheophyta</taxon>
        <taxon>Spermatophyta</taxon>
        <taxon>Magnoliopsida</taxon>
        <taxon>Liliopsida</taxon>
        <taxon>Poales</taxon>
        <taxon>Poaceae</taxon>
        <taxon>PACMAD clade</taxon>
        <taxon>Panicoideae</taxon>
        <taxon>Panicodae</taxon>
        <taxon>Paniceae</taxon>
        <taxon>Dichantheliinae</taxon>
        <taxon>Dichanthelium</taxon>
    </lineage>
</organism>
<dbReference type="GO" id="GO:0005886">
    <property type="term" value="C:plasma membrane"/>
    <property type="evidence" value="ECO:0007669"/>
    <property type="project" value="TreeGrafter"/>
</dbReference>
<evidence type="ECO:0000256" key="2">
    <source>
        <dbReference type="ARBA" id="ARBA00008572"/>
    </source>
</evidence>
<dbReference type="Pfam" id="PF13520">
    <property type="entry name" value="AA_permease_2"/>
    <property type="match status" value="1"/>
</dbReference>
<keyword evidence="3 6" id="KW-0812">Transmembrane</keyword>
<dbReference type="Proteomes" id="UP000095767">
    <property type="component" value="Unassembled WGS sequence"/>
</dbReference>
<evidence type="ECO:0000313" key="8">
    <source>
        <dbReference type="Proteomes" id="UP000095767"/>
    </source>
</evidence>
<dbReference type="AlphaFoldDB" id="A0A1E5UYW2"/>
<dbReference type="STRING" id="888268.A0A1E5UYW2"/>
<reference evidence="7 8" key="1">
    <citation type="submission" date="2016-09" db="EMBL/GenBank/DDBJ databases">
        <title>The draft genome of Dichanthelium oligosanthes: A C3 panicoid grass species.</title>
        <authorList>
            <person name="Studer A.J."/>
            <person name="Schnable J.C."/>
            <person name="Brutnell T.P."/>
        </authorList>
    </citation>
    <scope>NUCLEOTIDE SEQUENCE [LARGE SCALE GENOMIC DNA]</scope>
    <source>
        <strain evidence="8">cv. Kellogg 1175</strain>
        <tissue evidence="7">Leaf</tissue>
    </source>
</reference>
<feature type="transmembrane region" description="Helical" evidence="6">
    <location>
        <begin position="38"/>
        <end position="57"/>
    </location>
</feature>
<dbReference type="InterPro" id="IPR002293">
    <property type="entry name" value="AA/rel_permease1"/>
</dbReference>
<dbReference type="OrthoDB" id="782359at2759"/>
<gene>
    <name evidence="7" type="ORF">BAE44_0020963</name>
</gene>
<keyword evidence="8" id="KW-1185">Reference proteome</keyword>
<dbReference type="GO" id="GO:0015189">
    <property type="term" value="F:L-lysine transmembrane transporter activity"/>
    <property type="evidence" value="ECO:0007669"/>
    <property type="project" value="TreeGrafter"/>
</dbReference>
<proteinExistence type="inferred from homology"/>
<dbReference type="PANTHER" id="PTHR43243:SF22">
    <property type="entry name" value="CATIONIC AMINO ACID TRANSPORTER 5"/>
    <property type="match status" value="1"/>
</dbReference>
<comment type="caution">
    <text evidence="7">The sequence shown here is derived from an EMBL/GenBank/DDBJ whole genome shotgun (WGS) entry which is preliminary data.</text>
</comment>
<evidence type="ECO:0000256" key="3">
    <source>
        <dbReference type="ARBA" id="ARBA00022692"/>
    </source>
</evidence>
<evidence type="ECO:0000256" key="4">
    <source>
        <dbReference type="ARBA" id="ARBA00022989"/>
    </source>
</evidence>
<comment type="similarity">
    <text evidence="2">Belongs to the amino acid-polyamine-organocation (APC) superfamily. Cationic amino acid transporter (CAT) (TC 2.A.3.3) family.</text>
</comment>
<dbReference type="Gene3D" id="1.20.1740.10">
    <property type="entry name" value="Amino acid/polyamine transporter I"/>
    <property type="match status" value="1"/>
</dbReference>
<feature type="transmembrane region" description="Helical" evidence="6">
    <location>
        <begin position="134"/>
        <end position="153"/>
    </location>
</feature>
<evidence type="ECO:0000256" key="5">
    <source>
        <dbReference type="ARBA" id="ARBA00023136"/>
    </source>
</evidence>
<evidence type="ECO:0000313" key="7">
    <source>
        <dbReference type="EMBL" id="OEL18018.1"/>
    </source>
</evidence>
<accession>A0A1E5UYW2</accession>
<comment type="subcellular location">
    <subcellularLocation>
        <location evidence="1">Membrane</location>
        <topology evidence="1">Multi-pass membrane protein</topology>
    </subcellularLocation>
</comment>
<name>A0A1E5UYW2_9POAL</name>
<evidence type="ECO:0000256" key="6">
    <source>
        <dbReference type="SAM" id="Phobius"/>
    </source>
</evidence>
<protein>
    <submittedName>
        <fullName evidence="7">Cationic amino acid transporter 5</fullName>
    </submittedName>
</protein>
<dbReference type="GO" id="GO:0005313">
    <property type="term" value="F:L-glutamate transmembrane transporter activity"/>
    <property type="evidence" value="ECO:0007669"/>
    <property type="project" value="TreeGrafter"/>
</dbReference>
<keyword evidence="4 6" id="KW-1133">Transmembrane helix</keyword>
<feature type="transmembrane region" description="Helical" evidence="6">
    <location>
        <begin position="6"/>
        <end position="26"/>
    </location>
</feature>
<sequence>MHRYLTWWDLTWFGFGSVIGAGIFVLTGQEAHDHAGSAIVLSYVTSGLFAMLSVFYYTKFAVEILVAGGSFAYLRIELGDVTAFIAAAKIILESIIGTAAVARSWTSYLASLINKLASTLRIHVPSLSKGYNEFHPIVMVMIAITTTLAIAGVHGRRG</sequence>
<keyword evidence="5 6" id="KW-0472">Membrane</keyword>
<dbReference type="EMBL" id="LWDX02058014">
    <property type="protein sequence ID" value="OEL18018.1"/>
    <property type="molecule type" value="Genomic_DNA"/>
</dbReference>